<feature type="compositionally biased region" description="Polar residues" evidence="2">
    <location>
        <begin position="8"/>
        <end position="21"/>
    </location>
</feature>
<dbReference type="EMBL" id="AJWK01034816">
    <property type="status" value="NOT_ANNOTATED_CDS"/>
    <property type="molecule type" value="Genomic_DNA"/>
</dbReference>
<evidence type="ECO:0000313" key="4">
    <source>
        <dbReference type="Proteomes" id="UP000092461"/>
    </source>
</evidence>
<sequence>MAEIKQKIPSSKSNESINVEISGSAERQKCSREQCDEKLSEECQVLNEVSVVKKPPVPIKRKKTIVVVEKSFAEVDSEGSNAKVAGTTNKRLKMDDKVVTAKPPLPPKPAASAKIAPKTDKVKRKAEENRATLVQKLNAYAEQLRLEVTELKASLITERNAVRALST</sequence>
<accession>A0A1B0GLE9</accession>
<keyword evidence="4" id="KW-1185">Reference proteome</keyword>
<feature type="region of interest" description="Disordered" evidence="2">
    <location>
        <begin position="99"/>
        <end position="123"/>
    </location>
</feature>
<evidence type="ECO:0000256" key="1">
    <source>
        <dbReference type="SAM" id="Coils"/>
    </source>
</evidence>
<dbReference type="EnsemblMetazoa" id="LLOJ009935-RA">
    <property type="protein sequence ID" value="LLOJ009935-PA"/>
    <property type="gene ID" value="LLOJ009935"/>
</dbReference>
<dbReference type="AlphaFoldDB" id="A0A1B0GLE9"/>
<dbReference type="VEuPathDB" id="VectorBase:LLONM1_005730"/>
<protein>
    <submittedName>
        <fullName evidence="3">Uncharacterized protein</fullName>
    </submittedName>
</protein>
<feature type="coiled-coil region" evidence="1">
    <location>
        <begin position="123"/>
        <end position="154"/>
    </location>
</feature>
<feature type="region of interest" description="Disordered" evidence="2">
    <location>
        <begin position="1"/>
        <end position="29"/>
    </location>
</feature>
<proteinExistence type="predicted"/>
<name>A0A1B0GLE9_LUTLO</name>
<organism evidence="3 4">
    <name type="scientific">Lutzomyia longipalpis</name>
    <name type="common">Sand fly</name>
    <dbReference type="NCBI Taxonomy" id="7200"/>
    <lineage>
        <taxon>Eukaryota</taxon>
        <taxon>Metazoa</taxon>
        <taxon>Ecdysozoa</taxon>
        <taxon>Arthropoda</taxon>
        <taxon>Hexapoda</taxon>
        <taxon>Insecta</taxon>
        <taxon>Pterygota</taxon>
        <taxon>Neoptera</taxon>
        <taxon>Endopterygota</taxon>
        <taxon>Diptera</taxon>
        <taxon>Nematocera</taxon>
        <taxon>Psychodoidea</taxon>
        <taxon>Psychodidae</taxon>
        <taxon>Lutzomyia</taxon>
        <taxon>Lutzomyia</taxon>
    </lineage>
</organism>
<keyword evidence="1" id="KW-0175">Coiled coil</keyword>
<dbReference type="Proteomes" id="UP000092461">
    <property type="component" value="Unassembled WGS sequence"/>
</dbReference>
<evidence type="ECO:0000313" key="3">
    <source>
        <dbReference type="EnsemblMetazoa" id="LLOJ009935-PA"/>
    </source>
</evidence>
<reference evidence="3" key="1">
    <citation type="submission" date="2020-05" db="UniProtKB">
        <authorList>
            <consortium name="EnsemblMetazoa"/>
        </authorList>
    </citation>
    <scope>IDENTIFICATION</scope>
    <source>
        <strain evidence="3">Jacobina</strain>
    </source>
</reference>
<evidence type="ECO:0000256" key="2">
    <source>
        <dbReference type="SAM" id="MobiDB-lite"/>
    </source>
</evidence>
<dbReference type="VEuPathDB" id="VectorBase:LLOJ009935"/>